<dbReference type="AlphaFoldDB" id="A0AAW0ANN7"/>
<dbReference type="Proteomes" id="UP001383192">
    <property type="component" value="Unassembled WGS sequence"/>
</dbReference>
<name>A0AAW0ANN7_9AGAR</name>
<evidence type="ECO:0000313" key="2">
    <source>
        <dbReference type="Proteomes" id="UP001383192"/>
    </source>
</evidence>
<keyword evidence="2" id="KW-1185">Reference proteome</keyword>
<dbReference type="EMBL" id="JAYKXP010000364">
    <property type="protein sequence ID" value="KAK7014442.1"/>
    <property type="molecule type" value="Genomic_DNA"/>
</dbReference>
<organism evidence="1 2">
    <name type="scientific">Paramarasmius palmivorus</name>
    <dbReference type="NCBI Taxonomy" id="297713"/>
    <lineage>
        <taxon>Eukaryota</taxon>
        <taxon>Fungi</taxon>
        <taxon>Dikarya</taxon>
        <taxon>Basidiomycota</taxon>
        <taxon>Agaricomycotina</taxon>
        <taxon>Agaricomycetes</taxon>
        <taxon>Agaricomycetidae</taxon>
        <taxon>Agaricales</taxon>
        <taxon>Marasmiineae</taxon>
        <taxon>Marasmiaceae</taxon>
        <taxon>Paramarasmius</taxon>
    </lineage>
</organism>
<dbReference type="PANTHER" id="PTHR10039:SF14">
    <property type="entry name" value="NACHT DOMAIN-CONTAINING PROTEIN"/>
    <property type="match status" value="1"/>
</dbReference>
<sequence length="1038" mass="118010">MTIPRVFQAYTPNVVIVDGLDECLHIPSQERLLTLLWTATTSRHPCPFDFVIFSRPEPHITDFFDRISKGSWTVNRLCIGDSFQTDRDMETFLLSRFREILAKHHRAMQDVPDSWPGPNIVSQLVQRACGQFVYATTVTKYIDTRDALPTKRLDDILSARPAKPSPYGELDLLYQQILRSCHDIAAVLQILQLVLGSSSGIPANVPWLIAQILEVDEAMIPVLMIGLHSVLQVPSSSRERIVIFHASFSEFLRDPERSREFSVAPLPDNVRIKAYFILKFERLRSRRARQLPQSWPGKIALEACVQRAGGETLYADILLDYLEGDPDGRLDTVLSLQPQQTSPTAEMDLLCQEIVRGCGDVALCILQLVLATSPELPTNTPRFVAQALDIDYDAVTGYLAQLRPIAHIPSTTDDPILIRHSSILDFLRSPERAQQFYVAPLSPLDIQAQIYLRKAVASLRTEHKLLQSWPGEAAFQSILRKSGGELSYLKTLIRYISDTDNPAERLAKVLYSDGQLDTALSLQPQQSSPTAEMDLLCQTIFRECGDVQVALRILQVVLATSPELPTNTPRFVAHALDIDYDAVTDYLAQLGPVVHIPSAGTNNPILIRHSTISDFLLSPERAQEFYITPLSKDQMFVLYLKTLIATVRMRHELPQSWPGQSAFQLILEKSGGCHAYVNTLTRYLDANPFQRLTKVLNSELDQHERSPEFELYTLYRLVLDSCHASHGIRQLLLLIREYSPRVSITFLSRALEMDITSISRILVKLWPICRVVDDNRDTMVSFWHPSFSDFLLDVEHAGPYATPLSPDETVKASLCYHLEKHWPGNIAVNWLVQMACGQEIYVQTLIRYIRPQSNPLRVLLDIVNEGRGNSPQSPTNPNHHLDRLYHGVLCKVDFASEDRYVVLQGFLRAIKYDRHIVLRVLLMAIKYDREKSAAISDFIRNHLRGNDSLYYTLRSLHPILDFSLDPERPCPIRFHHPSFPEFLLDEERSKEFYVGPGSLVNKDVEQLIQAEHARQVHITLSRNPNPIHLLLLRPLKNR</sequence>
<accession>A0AAW0ANN7</accession>
<evidence type="ECO:0008006" key="3">
    <source>
        <dbReference type="Google" id="ProtNLM"/>
    </source>
</evidence>
<dbReference type="PANTHER" id="PTHR10039">
    <property type="entry name" value="AMELOGENIN"/>
    <property type="match status" value="1"/>
</dbReference>
<proteinExistence type="predicted"/>
<comment type="caution">
    <text evidence="1">The sequence shown here is derived from an EMBL/GenBank/DDBJ whole genome shotgun (WGS) entry which is preliminary data.</text>
</comment>
<gene>
    <name evidence="1" type="ORF">VNI00_019361</name>
</gene>
<protein>
    <recommendedName>
        <fullName evidence="3">NACHT domain-containing protein</fullName>
    </recommendedName>
</protein>
<reference evidence="1 2" key="1">
    <citation type="submission" date="2024-01" db="EMBL/GenBank/DDBJ databases">
        <title>A draft genome for a cacao thread blight-causing isolate of Paramarasmius palmivorus.</title>
        <authorList>
            <person name="Baruah I.K."/>
            <person name="Bukari Y."/>
            <person name="Amoako-Attah I."/>
            <person name="Meinhardt L.W."/>
            <person name="Bailey B.A."/>
            <person name="Cohen S.P."/>
        </authorList>
    </citation>
    <scope>NUCLEOTIDE SEQUENCE [LARGE SCALE GENOMIC DNA]</scope>
    <source>
        <strain evidence="1 2">GH-12</strain>
    </source>
</reference>
<evidence type="ECO:0000313" key="1">
    <source>
        <dbReference type="EMBL" id="KAK7014442.1"/>
    </source>
</evidence>